<sequence length="111" mass="13170">MTTTIPGIRKSGKQWKPPSKPSRRTQISASLKTSWSQRSALREKLAQIKSHELRLHTEKLAEKERRVGIIKERRAQAAEKERFALLEAKMHKKKVERMRKKEKRNKMLKER</sequence>
<evidence type="ECO:0000313" key="10">
    <source>
        <dbReference type="EMBL" id="OLL23464.1"/>
    </source>
</evidence>
<evidence type="ECO:0000256" key="9">
    <source>
        <dbReference type="SAM" id="MobiDB-lite"/>
    </source>
</evidence>
<keyword evidence="11" id="KW-1185">Reference proteome</keyword>
<evidence type="ECO:0000256" key="5">
    <source>
        <dbReference type="ARBA" id="ARBA00022552"/>
    </source>
</evidence>
<feature type="region of interest" description="Disordered" evidence="9">
    <location>
        <begin position="1"/>
        <end position="33"/>
    </location>
</feature>
<evidence type="ECO:0000313" key="11">
    <source>
        <dbReference type="Proteomes" id="UP000186594"/>
    </source>
</evidence>
<organism evidence="10 11">
    <name type="scientific">Neolecta irregularis (strain DAH-3)</name>
    <dbReference type="NCBI Taxonomy" id="1198029"/>
    <lineage>
        <taxon>Eukaryota</taxon>
        <taxon>Fungi</taxon>
        <taxon>Dikarya</taxon>
        <taxon>Ascomycota</taxon>
        <taxon>Taphrinomycotina</taxon>
        <taxon>Neolectales</taxon>
        <taxon>Neolectaceae</taxon>
        <taxon>Neolecta</taxon>
    </lineage>
</organism>
<dbReference type="STRING" id="1198029.A0A1U7LLD5"/>
<evidence type="ECO:0000256" key="1">
    <source>
        <dbReference type="ARBA" id="ARBA00004090"/>
    </source>
</evidence>
<dbReference type="GO" id="GO:0005730">
    <property type="term" value="C:nucleolus"/>
    <property type="evidence" value="ECO:0007669"/>
    <property type="project" value="UniProtKB-SubCell"/>
</dbReference>
<feature type="region of interest" description="Disordered" evidence="9">
    <location>
        <begin position="92"/>
        <end position="111"/>
    </location>
</feature>
<dbReference type="EMBL" id="LXFE01001575">
    <property type="protein sequence ID" value="OLL23464.1"/>
    <property type="molecule type" value="Genomic_DNA"/>
</dbReference>
<keyword evidence="6" id="KW-0175">Coiled coil</keyword>
<evidence type="ECO:0000256" key="8">
    <source>
        <dbReference type="RuleBase" id="RU363084"/>
    </source>
</evidence>
<evidence type="ECO:0000256" key="7">
    <source>
        <dbReference type="ARBA" id="ARBA00023242"/>
    </source>
</evidence>
<comment type="caution">
    <text evidence="10">The sequence shown here is derived from an EMBL/GenBank/DDBJ whole genome shotgun (WGS) entry which is preliminary data.</text>
</comment>
<keyword evidence="7 8" id="KW-0539">Nucleus</keyword>
<protein>
    <recommendedName>
        <fullName evidence="8">rRNA-processing protein</fullName>
    </recommendedName>
</protein>
<dbReference type="AlphaFoldDB" id="A0A1U7LLD5"/>
<dbReference type="OrthoDB" id="3942380at2759"/>
<dbReference type="GO" id="GO:0006364">
    <property type="term" value="P:rRNA processing"/>
    <property type="evidence" value="ECO:0007669"/>
    <property type="project" value="UniProtKB-UniRule"/>
</dbReference>
<keyword evidence="5 8" id="KW-0698">rRNA processing</keyword>
<dbReference type="InterPro" id="IPR005579">
    <property type="entry name" value="Cgr1-like"/>
</dbReference>
<evidence type="ECO:0000256" key="6">
    <source>
        <dbReference type="ARBA" id="ARBA00023054"/>
    </source>
</evidence>
<feature type="compositionally biased region" description="Basic residues" evidence="9">
    <location>
        <begin position="92"/>
        <end position="104"/>
    </location>
</feature>
<evidence type="ECO:0000256" key="4">
    <source>
        <dbReference type="ARBA" id="ARBA00022517"/>
    </source>
</evidence>
<evidence type="ECO:0000256" key="2">
    <source>
        <dbReference type="ARBA" id="ARBA00004604"/>
    </source>
</evidence>
<feature type="compositionally biased region" description="Polar residues" evidence="9">
    <location>
        <begin position="24"/>
        <end position="33"/>
    </location>
</feature>
<keyword evidence="4 8" id="KW-0690">Ribosome biogenesis</keyword>
<dbReference type="OMA" id="NGKQWHD"/>
<comment type="function">
    <text evidence="1 8">Involved in nucleolar integrity and required for processing of the pre-rRNA for the 60S ribosome subunit.</text>
</comment>
<comment type="subcellular location">
    <subcellularLocation>
        <location evidence="2 8">Nucleus</location>
        <location evidence="2 8">Nucleolus</location>
    </subcellularLocation>
</comment>
<dbReference type="Pfam" id="PF03879">
    <property type="entry name" value="Cgr1"/>
    <property type="match status" value="1"/>
</dbReference>
<name>A0A1U7LLD5_NEOID</name>
<dbReference type="Proteomes" id="UP000186594">
    <property type="component" value="Unassembled WGS sequence"/>
</dbReference>
<comment type="similarity">
    <text evidence="3 8">Belongs to the CGR1 family.</text>
</comment>
<proteinExistence type="inferred from homology"/>
<gene>
    <name evidence="10" type="ORF">NEOLI_001973</name>
</gene>
<reference evidence="10 11" key="1">
    <citation type="submission" date="2016-04" db="EMBL/GenBank/DDBJ databases">
        <title>Evolutionary innovation and constraint leading to complex multicellularity in the Ascomycota.</title>
        <authorList>
            <person name="Cisse O."/>
            <person name="Nguyen A."/>
            <person name="Hewitt D.A."/>
            <person name="Jedd G."/>
            <person name="Stajich J.E."/>
        </authorList>
    </citation>
    <scope>NUCLEOTIDE SEQUENCE [LARGE SCALE GENOMIC DNA]</scope>
    <source>
        <strain evidence="10 11">DAH-3</strain>
    </source>
</reference>
<accession>A0A1U7LLD5</accession>
<evidence type="ECO:0000256" key="3">
    <source>
        <dbReference type="ARBA" id="ARBA00007869"/>
    </source>
</evidence>